<dbReference type="AlphaFoldDB" id="D4JEN2"/>
<reference evidence="2 3" key="2">
    <citation type="submission" date="2010-03" db="EMBL/GenBank/DDBJ databases">
        <authorList>
            <person name="Pajon A."/>
        </authorList>
    </citation>
    <scope>NUCLEOTIDE SEQUENCE [LARGE SCALE GENOMIC DNA]</scope>
    <source>
        <strain evidence="2 3">T2-87</strain>
    </source>
</reference>
<dbReference type="InterPro" id="IPR027417">
    <property type="entry name" value="P-loop_NTPase"/>
</dbReference>
<dbReference type="SUPFAM" id="SSF52540">
    <property type="entry name" value="P-loop containing nucleoside triphosphate hydrolases"/>
    <property type="match status" value="1"/>
</dbReference>
<reference evidence="2 3" key="1">
    <citation type="submission" date="2010-03" db="EMBL/GenBank/DDBJ databases">
        <title>The genome sequence of Eubacterium cylindroides T2-87.</title>
        <authorList>
            <consortium name="metaHIT consortium -- http://www.metahit.eu/"/>
            <person name="Pajon A."/>
            <person name="Turner K."/>
            <person name="Parkhill J."/>
            <person name="Duncan S."/>
            <person name="Flint H."/>
        </authorList>
    </citation>
    <scope>NUCLEOTIDE SEQUENCE [LARGE SCALE GENOMIC DNA]</scope>
    <source>
        <strain evidence="2 3">T2-87</strain>
    </source>
</reference>
<proteinExistence type="inferred from homology"/>
<sequence length="50" mass="5413">MNSFITFENVKKTYTMGEIKIHALDGVSFTINEGEFVIIAGASGAGKVLY</sequence>
<protein>
    <recommendedName>
        <fullName evidence="4">ABC-type antimicrobial peptide transport system, ATPase component</fullName>
    </recommendedName>
</protein>
<organism evidence="2 3">
    <name type="scientific">Faecalitalea cylindroides T2-87</name>
    <dbReference type="NCBI Taxonomy" id="717960"/>
    <lineage>
        <taxon>Bacteria</taxon>
        <taxon>Bacillati</taxon>
        <taxon>Bacillota</taxon>
        <taxon>Erysipelotrichia</taxon>
        <taxon>Erysipelotrichales</taxon>
        <taxon>Erysipelotrichaceae</taxon>
        <taxon>Faecalitalea</taxon>
    </lineage>
</organism>
<evidence type="ECO:0000313" key="3">
    <source>
        <dbReference type="Proteomes" id="UP000008801"/>
    </source>
</evidence>
<dbReference type="KEGG" id="euc:EC1_11610"/>
<dbReference type="STRING" id="717960.EC1_11610"/>
<dbReference type="PANTHER" id="PTHR42798:SF7">
    <property type="entry name" value="ALPHA-D-RIBOSE 1-METHYLPHOSPHONATE 5-TRIPHOSPHATE SYNTHASE SUBUNIT PHNL"/>
    <property type="match status" value="1"/>
</dbReference>
<dbReference type="Proteomes" id="UP000008801">
    <property type="component" value="Chromosome"/>
</dbReference>
<dbReference type="Gene3D" id="3.40.50.300">
    <property type="entry name" value="P-loop containing nucleotide triphosphate hydrolases"/>
    <property type="match status" value="1"/>
</dbReference>
<comment type="similarity">
    <text evidence="1">Belongs to the ABC transporter superfamily.</text>
</comment>
<accession>D4JEN2</accession>
<evidence type="ECO:0000313" key="2">
    <source>
        <dbReference type="EMBL" id="CBK88654.1"/>
    </source>
</evidence>
<name>D4JEN2_9FIRM</name>
<evidence type="ECO:0000256" key="1">
    <source>
        <dbReference type="ARBA" id="ARBA00005417"/>
    </source>
</evidence>
<dbReference type="PANTHER" id="PTHR42798">
    <property type="entry name" value="LIPOPROTEIN-RELEASING SYSTEM ATP-BINDING PROTEIN LOLD"/>
    <property type="match status" value="1"/>
</dbReference>
<gene>
    <name evidence="2" type="ORF">EC1_11610</name>
</gene>
<evidence type="ECO:0008006" key="4">
    <source>
        <dbReference type="Google" id="ProtNLM"/>
    </source>
</evidence>
<dbReference type="HOGENOM" id="CLU_000604_1_15_9"/>
<dbReference type="EMBL" id="FP929041">
    <property type="protein sequence ID" value="CBK88654.1"/>
    <property type="molecule type" value="Genomic_DNA"/>
</dbReference>